<feature type="transmembrane region" description="Helical" evidence="11">
    <location>
        <begin position="166"/>
        <end position="186"/>
    </location>
</feature>
<accession>A0A218UL44</accession>
<dbReference type="Pfam" id="PF00001">
    <property type="entry name" value="7tm_1"/>
    <property type="match status" value="1"/>
</dbReference>
<dbReference type="SUPFAM" id="SSF81321">
    <property type="entry name" value="Family A G protein-coupled receptor-like"/>
    <property type="match status" value="1"/>
</dbReference>
<keyword evidence="3 10" id="KW-0812">Transmembrane</keyword>
<dbReference type="Gene3D" id="1.20.1070.10">
    <property type="entry name" value="Rhodopsin 7-helix transmembrane proteins"/>
    <property type="match status" value="1"/>
</dbReference>
<dbReference type="PROSITE" id="PS00237">
    <property type="entry name" value="G_PROTEIN_RECEP_F1_1"/>
    <property type="match status" value="1"/>
</dbReference>
<evidence type="ECO:0000259" key="12">
    <source>
        <dbReference type="PROSITE" id="PS50262"/>
    </source>
</evidence>
<protein>
    <submittedName>
        <fullName evidence="13">Melanocortin receptor 3</fullName>
    </submittedName>
</protein>
<feature type="transmembrane region" description="Helical" evidence="11">
    <location>
        <begin position="207"/>
        <end position="227"/>
    </location>
</feature>
<dbReference type="CDD" id="cd15352">
    <property type="entry name" value="7tmA_MC3R"/>
    <property type="match status" value="1"/>
</dbReference>
<feature type="transmembrane region" description="Helical" evidence="11">
    <location>
        <begin position="233"/>
        <end position="258"/>
    </location>
</feature>
<evidence type="ECO:0000256" key="1">
    <source>
        <dbReference type="ARBA" id="ARBA00004651"/>
    </source>
</evidence>
<dbReference type="InterPro" id="IPR000276">
    <property type="entry name" value="GPCR_Rhodpsn"/>
</dbReference>
<evidence type="ECO:0000256" key="10">
    <source>
        <dbReference type="RuleBase" id="RU000688"/>
    </source>
</evidence>
<evidence type="ECO:0000313" key="13">
    <source>
        <dbReference type="EMBL" id="OWK54507.1"/>
    </source>
</evidence>
<gene>
    <name evidence="13" type="primary">MC3R</name>
    <name evidence="13" type="ORF">RLOC_00006963</name>
</gene>
<keyword evidence="4 11" id="KW-1133">Transmembrane helix</keyword>
<dbReference type="InterPro" id="IPR001671">
    <property type="entry name" value="Melcrt_ACTH_rcpt"/>
</dbReference>
<evidence type="ECO:0000256" key="3">
    <source>
        <dbReference type="ARBA" id="ARBA00022692"/>
    </source>
</evidence>
<feature type="transmembrane region" description="Helical" evidence="11">
    <location>
        <begin position="285"/>
        <end position="310"/>
    </location>
</feature>
<evidence type="ECO:0000256" key="5">
    <source>
        <dbReference type="ARBA" id="ARBA00023040"/>
    </source>
</evidence>
<dbReference type="GO" id="GO:0004977">
    <property type="term" value="F:melanocortin receptor activity"/>
    <property type="evidence" value="ECO:0007669"/>
    <property type="project" value="InterPro"/>
</dbReference>
<evidence type="ECO:0000256" key="7">
    <source>
        <dbReference type="ARBA" id="ARBA00023170"/>
    </source>
</evidence>
<feature type="transmembrane region" description="Helical" evidence="11">
    <location>
        <begin position="325"/>
        <end position="345"/>
    </location>
</feature>
<dbReference type="PRINTS" id="PR00237">
    <property type="entry name" value="GPCRRHODOPSN"/>
</dbReference>
<dbReference type="InterPro" id="IPR001908">
    <property type="entry name" value="MC3-5R"/>
</dbReference>
<dbReference type="Proteomes" id="UP000197619">
    <property type="component" value="Unassembled WGS sequence"/>
</dbReference>
<sequence>MSKAAKHFGNSPGSHKSVKSAAIPLFLPSEVAQGPQSLVSSAALLTMNTTRFAFSLQPLLLNATEDFNNSVPTNRSGDGFCEQVFIKAEVFLTLGIISLLENILVILAVLKNGNLHSPMYFFLCSLAVADMLVSMSNALETVMIAILSNGYLIIDDHFIQHMDNVFDSMICISLVASICNLLVIAIDRYITIFYALRYHSIMTVKKALTLIVLIWVACIICGIIFIAYSESKTVIVCLITMFFTMLLLMASLYVHMFLFARLHVKRIAALPVEGAPPQRTCMKGAVTITILLGVFIVCWAPFFLHLILIISCPMNPHCICYTAHFNAYLVLIMCNSVIDPLIYAFRSLEMRKTFKEIVCCCYGMSVGQCML</sequence>
<dbReference type="AlphaFoldDB" id="A0A218UL44"/>
<keyword evidence="2" id="KW-1003">Cell membrane</keyword>
<dbReference type="InterPro" id="IPR002122">
    <property type="entry name" value="Mcort_3_rcpt"/>
</dbReference>
<evidence type="ECO:0000256" key="2">
    <source>
        <dbReference type="ARBA" id="ARBA00022475"/>
    </source>
</evidence>
<keyword evidence="5 10" id="KW-0297">G-protein coupled receptor</keyword>
<feature type="transmembrane region" description="Helical" evidence="11">
    <location>
        <begin position="122"/>
        <end position="146"/>
    </location>
</feature>
<reference evidence="13 14" key="1">
    <citation type="submission" date="2017-05" db="EMBL/GenBank/DDBJ databases">
        <title>Genome of assembly of the Bengalese finch, Lonchura striata domestica.</title>
        <authorList>
            <person name="Colquitt B.M."/>
            <person name="Brainard M.S."/>
        </authorList>
    </citation>
    <scope>NUCLEOTIDE SEQUENCE [LARGE SCALE GENOMIC DNA]</scope>
    <source>
        <strain evidence="13">White83orange57</strain>
    </source>
</reference>
<dbReference type="PRINTS" id="PR01061">
    <property type="entry name" value="MELNOCORTN3R"/>
</dbReference>
<proteinExistence type="inferred from homology"/>
<evidence type="ECO:0000256" key="9">
    <source>
        <dbReference type="ARBA" id="ARBA00023224"/>
    </source>
</evidence>
<feature type="domain" description="G-protein coupled receptors family 1 profile" evidence="12">
    <location>
        <begin position="101"/>
        <end position="343"/>
    </location>
</feature>
<organism evidence="13 14">
    <name type="scientific">Lonchura striata</name>
    <name type="common">white-rumped munia</name>
    <dbReference type="NCBI Taxonomy" id="40157"/>
    <lineage>
        <taxon>Eukaryota</taxon>
        <taxon>Metazoa</taxon>
        <taxon>Chordata</taxon>
        <taxon>Craniata</taxon>
        <taxon>Vertebrata</taxon>
        <taxon>Euteleostomi</taxon>
        <taxon>Archelosauria</taxon>
        <taxon>Archosauria</taxon>
        <taxon>Dinosauria</taxon>
        <taxon>Saurischia</taxon>
        <taxon>Theropoda</taxon>
        <taxon>Coelurosauria</taxon>
        <taxon>Aves</taxon>
        <taxon>Neognathae</taxon>
        <taxon>Neoaves</taxon>
        <taxon>Telluraves</taxon>
        <taxon>Australaves</taxon>
        <taxon>Passeriformes</taxon>
        <taxon>Passeroidea</taxon>
        <taxon>Estrildidae</taxon>
        <taxon>Estrildinae</taxon>
        <taxon>Lonchura</taxon>
    </lineage>
</organism>
<feature type="transmembrane region" description="Helical" evidence="11">
    <location>
        <begin position="90"/>
        <end position="110"/>
    </location>
</feature>
<comment type="caution">
    <text evidence="13">The sequence shown here is derived from an EMBL/GenBank/DDBJ whole genome shotgun (WGS) entry which is preliminary data.</text>
</comment>
<comment type="similarity">
    <text evidence="10">Belongs to the G-protein coupled receptor 1 family.</text>
</comment>
<dbReference type="PRINTS" id="PR00534">
    <property type="entry name" value="MCRFAMILY"/>
</dbReference>
<evidence type="ECO:0000256" key="6">
    <source>
        <dbReference type="ARBA" id="ARBA00023136"/>
    </source>
</evidence>
<keyword evidence="7 10" id="KW-0675">Receptor</keyword>
<dbReference type="PANTHER" id="PTHR22750">
    <property type="entry name" value="G-PROTEIN COUPLED RECEPTOR"/>
    <property type="match status" value="1"/>
</dbReference>
<evidence type="ECO:0000256" key="8">
    <source>
        <dbReference type="ARBA" id="ARBA00023180"/>
    </source>
</evidence>
<dbReference type="PROSITE" id="PS50262">
    <property type="entry name" value="G_PROTEIN_RECEP_F1_2"/>
    <property type="match status" value="1"/>
</dbReference>
<dbReference type="STRING" id="299123.ENSLSDP00000003565"/>
<keyword evidence="8" id="KW-0325">Glycoprotein</keyword>
<dbReference type="PRINTS" id="PR00535">
    <property type="entry name" value="MELNOCORTINR"/>
</dbReference>
<dbReference type="GO" id="GO:0005886">
    <property type="term" value="C:plasma membrane"/>
    <property type="evidence" value="ECO:0007669"/>
    <property type="project" value="UniProtKB-SubCell"/>
</dbReference>
<keyword evidence="9 10" id="KW-0807">Transducer</keyword>
<name>A0A218UL44_9PASE</name>
<comment type="subcellular location">
    <subcellularLocation>
        <location evidence="1">Cell membrane</location>
        <topology evidence="1">Multi-pass membrane protein</topology>
    </subcellularLocation>
</comment>
<evidence type="ECO:0000256" key="4">
    <source>
        <dbReference type="ARBA" id="ARBA00022989"/>
    </source>
</evidence>
<dbReference type="InterPro" id="IPR017452">
    <property type="entry name" value="GPCR_Rhodpsn_7TM"/>
</dbReference>
<dbReference type="EMBL" id="MUZQ01000238">
    <property type="protein sequence ID" value="OWK54507.1"/>
    <property type="molecule type" value="Genomic_DNA"/>
</dbReference>
<dbReference type="FunFam" id="1.20.1070.10:FF:000077">
    <property type="entry name" value="Melanocortin receptor 4"/>
    <property type="match status" value="1"/>
</dbReference>
<keyword evidence="6 11" id="KW-0472">Membrane</keyword>
<evidence type="ECO:0000313" key="14">
    <source>
        <dbReference type="Proteomes" id="UP000197619"/>
    </source>
</evidence>
<evidence type="ECO:0000256" key="11">
    <source>
        <dbReference type="SAM" id="Phobius"/>
    </source>
</evidence>
<keyword evidence="14" id="KW-1185">Reference proteome</keyword>
<dbReference type="SMART" id="SM01381">
    <property type="entry name" value="7TM_GPCR_Srsx"/>
    <property type="match status" value="1"/>
</dbReference>